<evidence type="ECO:0000313" key="1">
    <source>
        <dbReference type="EMBL" id="CAF1510439.1"/>
    </source>
</evidence>
<proteinExistence type="predicted"/>
<dbReference type="Proteomes" id="UP000663889">
    <property type="component" value="Unassembled WGS sequence"/>
</dbReference>
<name>A0A815U193_9BILA</name>
<sequence length="46" mass="5408">MATDKSMRLYKDDDRQLIQSLVNEYLLKGSNDVLDLIRNCPNECFE</sequence>
<gene>
    <name evidence="1" type="ORF">SEV965_LOCUS36529</name>
</gene>
<comment type="caution">
    <text evidence="1">The sequence shown here is derived from an EMBL/GenBank/DDBJ whole genome shotgun (WGS) entry which is preliminary data.</text>
</comment>
<protein>
    <submittedName>
        <fullName evidence="1">Uncharacterized protein</fullName>
    </submittedName>
</protein>
<organism evidence="1 2">
    <name type="scientific">Rotaria sordida</name>
    <dbReference type="NCBI Taxonomy" id="392033"/>
    <lineage>
        <taxon>Eukaryota</taxon>
        <taxon>Metazoa</taxon>
        <taxon>Spiralia</taxon>
        <taxon>Gnathifera</taxon>
        <taxon>Rotifera</taxon>
        <taxon>Eurotatoria</taxon>
        <taxon>Bdelloidea</taxon>
        <taxon>Philodinida</taxon>
        <taxon>Philodinidae</taxon>
        <taxon>Rotaria</taxon>
    </lineage>
</organism>
<accession>A0A815U193</accession>
<dbReference type="AlphaFoldDB" id="A0A815U193"/>
<feature type="non-terminal residue" evidence="1">
    <location>
        <position position="1"/>
    </location>
</feature>
<dbReference type="EMBL" id="CAJNOU010006699">
    <property type="protein sequence ID" value="CAF1510439.1"/>
    <property type="molecule type" value="Genomic_DNA"/>
</dbReference>
<evidence type="ECO:0000313" key="2">
    <source>
        <dbReference type="Proteomes" id="UP000663889"/>
    </source>
</evidence>
<reference evidence="1" key="1">
    <citation type="submission" date="2021-02" db="EMBL/GenBank/DDBJ databases">
        <authorList>
            <person name="Nowell W R."/>
        </authorList>
    </citation>
    <scope>NUCLEOTIDE SEQUENCE</scope>
</reference>